<sequence>MVEPVGATLAVVGVLHPLFVSCRALYKGYQLTQSFGEDFPLAQRRLEIQYARFENISQTKLAYLKHGVELQGNIDHYNTRAIVHQLVIIRDAFEDCNKVLEKYHQLEKRHFEMDTSAAGLEQITGTHRAVPLINPPSEMQFSSSTTIQEPSLQTASPLDWCNSPIESWKTRVSRKKKGREGAGKPLSSIPTISLEVATPTAIDRMSTLTLTENGEPVHKSIMLGNVLRPSILQAPIDTMTKEKHASQATMVKKSNTLVKRVVWATEDRDVIWKNIETIRNGYQDLESLLEYQDLDDPLQILQCSKSITSLENIDRIQASVKGLHDALASLNGANSSQQMGIAVQLRHDFEGLRNLLPEEDGLGLREDGLLFLLHIHGLQDALDGRHAVEILAEAPRDARQEILADPPKRLKCVEDLKSALSSELDAARIKCLGTVARPSSLSHEHQVFSTNERTWTKIGDLGQALVTDDFHEKLQLYQRVQLASLIAVTHGYFAKIRISCTEVRPANFHYYHTSSDSVPWDDEEPYILNPYISIGFGSRKPQHSLGSSSGVSQCRSKPVVELGLLLYQIGSGTSLDYGRGPEGFRRAKIRALHTIGTVDKGTGGRFAEVVQMCLKHSGSEEDDWKVIEAVETWLRDFGDKLGLP</sequence>
<protein>
    <recommendedName>
        <fullName evidence="1">Prion-inhibition and propagation HeLo domain-containing protein</fullName>
    </recommendedName>
</protein>
<evidence type="ECO:0000313" key="2">
    <source>
        <dbReference type="EMBL" id="KAF2822248.1"/>
    </source>
</evidence>
<dbReference type="EMBL" id="MU006235">
    <property type="protein sequence ID" value="KAF2822248.1"/>
    <property type="molecule type" value="Genomic_DNA"/>
</dbReference>
<evidence type="ECO:0000313" key="3">
    <source>
        <dbReference type="Proteomes" id="UP000799424"/>
    </source>
</evidence>
<dbReference type="AlphaFoldDB" id="A0A6A6ZN22"/>
<dbReference type="Pfam" id="PF14479">
    <property type="entry name" value="HeLo"/>
    <property type="match status" value="1"/>
</dbReference>
<dbReference type="InterPro" id="IPR038305">
    <property type="entry name" value="HeLo_sf"/>
</dbReference>
<gene>
    <name evidence="2" type="ORF">CC86DRAFT_470268</name>
</gene>
<name>A0A6A6ZN22_9PLEO</name>
<feature type="domain" description="Prion-inhibition and propagation HeLo" evidence="1">
    <location>
        <begin position="6"/>
        <end position="111"/>
    </location>
</feature>
<evidence type="ECO:0000259" key="1">
    <source>
        <dbReference type="Pfam" id="PF14479"/>
    </source>
</evidence>
<accession>A0A6A6ZN22</accession>
<reference evidence="2" key="1">
    <citation type="journal article" date="2020" name="Stud. Mycol.">
        <title>101 Dothideomycetes genomes: a test case for predicting lifestyles and emergence of pathogens.</title>
        <authorList>
            <person name="Haridas S."/>
            <person name="Albert R."/>
            <person name="Binder M."/>
            <person name="Bloem J."/>
            <person name="Labutti K."/>
            <person name="Salamov A."/>
            <person name="Andreopoulos B."/>
            <person name="Baker S."/>
            <person name="Barry K."/>
            <person name="Bills G."/>
            <person name="Bluhm B."/>
            <person name="Cannon C."/>
            <person name="Castanera R."/>
            <person name="Culley D."/>
            <person name="Daum C."/>
            <person name="Ezra D."/>
            <person name="Gonzalez J."/>
            <person name="Henrissat B."/>
            <person name="Kuo A."/>
            <person name="Liang C."/>
            <person name="Lipzen A."/>
            <person name="Lutzoni F."/>
            <person name="Magnuson J."/>
            <person name="Mondo S."/>
            <person name="Nolan M."/>
            <person name="Ohm R."/>
            <person name="Pangilinan J."/>
            <person name="Park H.-J."/>
            <person name="Ramirez L."/>
            <person name="Alfaro M."/>
            <person name="Sun H."/>
            <person name="Tritt A."/>
            <person name="Yoshinaga Y."/>
            <person name="Zwiers L.-H."/>
            <person name="Turgeon B."/>
            <person name="Goodwin S."/>
            <person name="Spatafora J."/>
            <person name="Crous P."/>
            <person name="Grigoriev I."/>
        </authorList>
    </citation>
    <scope>NUCLEOTIDE SEQUENCE</scope>
    <source>
        <strain evidence="2">CBS 113818</strain>
    </source>
</reference>
<dbReference type="OrthoDB" id="5427472at2759"/>
<keyword evidence="3" id="KW-1185">Reference proteome</keyword>
<dbReference type="Gene3D" id="1.20.120.1020">
    <property type="entry name" value="Prion-inhibition and propagation, HeLo domain"/>
    <property type="match status" value="1"/>
</dbReference>
<dbReference type="Proteomes" id="UP000799424">
    <property type="component" value="Unassembled WGS sequence"/>
</dbReference>
<proteinExistence type="predicted"/>
<organism evidence="2 3">
    <name type="scientific">Ophiobolus disseminans</name>
    <dbReference type="NCBI Taxonomy" id="1469910"/>
    <lineage>
        <taxon>Eukaryota</taxon>
        <taxon>Fungi</taxon>
        <taxon>Dikarya</taxon>
        <taxon>Ascomycota</taxon>
        <taxon>Pezizomycotina</taxon>
        <taxon>Dothideomycetes</taxon>
        <taxon>Pleosporomycetidae</taxon>
        <taxon>Pleosporales</taxon>
        <taxon>Pleosporineae</taxon>
        <taxon>Phaeosphaeriaceae</taxon>
        <taxon>Ophiobolus</taxon>
    </lineage>
</organism>
<dbReference type="InterPro" id="IPR029498">
    <property type="entry name" value="HeLo_dom"/>
</dbReference>